<evidence type="ECO:0000256" key="7">
    <source>
        <dbReference type="ARBA" id="ARBA00023264"/>
    </source>
</evidence>
<dbReference type="GO" id="GO:0006633">
    <property type="term" value="P:fatty acid biosynthetic process"/>
    <property type="evidence" value="ECO:0007669"/>
    <property type="project" value="UniProtKB-UniRule"/>
</dbReference>
<evidence type="ECO:0000256" key="1">
    <source>
        <dbReference type="ARBA" id="ARBA00001232"/>
    </source>
</evidence>
<comment type="caution">
    <text evidence="11">The sequence shown here is derived from an EMBL/GenBank/DDBJ whole genome shotgun (WGS) entry which is preliminary data.</text>
</comment>
<evidence type="ECO:0000256" key="3">
    <source>
        <dbReference type="ARBA" id="ARBA00022516"/>
    </source>
</evidence>
<evidence type="ECO:0000313" key="11">
    <source>
        <dbReference type="EMBL" id="GBG04372.1"/>
    </source>
</evidence>
<dbReference type="PANTHER" id="PTHR30100">
    <property type="entry name" value="FATTY ACID/PHOSPHOLIPID SYNTHESIS PROTEIN PLSX"/>
    <property type="match status" value="1"/>
</dbReference>
<accession>A0A2Z6TEF0</accession>
<comment type="catalytic activity">
    <reaction evidence="1 10">
        <text>a fatty acyl-[ACP] + phosphate = an acyl phosphate + holo-[ACP]</text>
        <dbReference type="Rhea" id="RHEA:42292"/>
        <dbReference type="Rhea" id="RHEA-COMP:9685"/>
        <dbReference type="Rhea" id="RHEA-COMP:14125"/>
        <dbReference type="ChEBI" id="CHEBI:43474"/>
        <dbReference type="ChEBI" id="CHEBI:59918"/>
        <dbReference type="ChEBI" id="CHEBI:64479"/>
        <dbReference type="ChEBI" id="CHEBI:138651"/>
        <dbReference type="EC" id="2.3.1.274"/>
    </reaction>
</comment>
<comment type="pathway">
    <text evidence="10">Lipid metabolism; phospholipid metabolism.</text>
</comment>
<dbReference type="PIRSF" id="PIRSF002465">
    <property type="entry name" value="Phsphlp_syn_PlsX"/>
    <property type="match status" value="1"/>
</dbReference>
<evidence type="ECO:0000256" key="9">
    <source>
        <dbReference type="ARBA" id="ARBA00046608"/>
    </source>
</evidence>
<dbReference type="PANTHER" id="PTHR30100:SF1">
    <property type="entry name" value="PHOSPHATE ACYLTRANSFERASE"/>
    <property type="match status" value="1"/>
</dbReference>
<keyword evidence="3 10" id="KW-0444">Lipid biosynthesis</keyword>
<dbReference type="GO" id="GO:0005737">
    <property type="term" value="C:cytoplasm"/>
    <property type="evidence" value="ECO:0007669"/>
    <property type="project" value="UniProtKB-SubCell"/>
</dbReference>
<keyword evidence="4 10" id="KW-0808">Transferase</keyword>
<keyword evidence="5 10" id="KW-0443">Lipid metabolism</keyword>
<proteinExistence type="inferred from homology"/>
<dbReference type="Gene3D" id="3.40.718.10">
    <property type="entry name" value="Isopropylmalate Dehydrogenase"/>
    <property type="match status" value="1"/>
</dbReference>
<sequence>MKRIAVDAMGGEHAPQAIVDAVIKTRKELPNVTFILFGDEQKVKGAFPKDDDFKQVEFVNTTEVIADSDEPVKAIRRKKDSSMVVAANYVKDKKADALVSLGNTGALLSSGIFIIGRIKGVDRPALMPTMPSQKGEQGFNIIDVGANAQSKASYLVQWAQMANYYAEKIRNIKNPKVALLNNGAEDDKGDPMHQEAYKLLSETDLNFTGNIEGNELMEGKADVVVTDGFTGNAVLKAIEGTATVILHMLKDSLLNSGVIPKIGAGLAKPALRNLAKRFDTKRYGGAVLLGVNGIVVKPHGRSDATTIYYAFKQVDKMLDQNLVAKYTELFKDNKK</sequence>
<dbReference type="InterPro" id="IPR012281">
    <property type="entry name" value="Phospholipid_synth_PlsX-like"/>
</dbReference>
<dbReference type="EMBL" id="BFBY01000002">
    <property type="protein sequence ID" value="GBG04372.1"/>
    <property type="molecule type" value="Genomic_DNA"/>
</dbReference>
<evidence type="ECO:0000256" key="5">
    <source>
        <dbReference type="ARBA" id="ARBA00023098"/>
    </source>
</evidence>
<name>A0A2Z6TEF0_9LACO</name>
<comment type="function">
    <text evidence="10">Catalyzes the reversible formation of acyl-phosphate (acyl-PO(4)) from acyl-[acyl-carrier-protein] (acyl-ACP). This enzyme utilizes acyl-ACP as fatty acyl donor, but not acyl-CoA.</text>
</comment>
<organism evidence="11 12">
    <name type="scientific">Lactobacillus rodentium</name>
    <dbReference type="NCBI Taxonomy" id="947835"/>
    <lineage>
        <taxon>Bacteria</taxon>
        <taxon>Bacillati</taxon>
        <taxon>Bacillota</taxon>
        <taxon>Bacilli</taxon>
        <taxon>Lactobacillales</taxon>
        <taxon>Lactobacillaceae</taxon>
        <taxon>Lactobacillus</taxon>
    </lineage>
</organism>
<evidence type="ECO:0000313" key="12">
    <source>
        <dbReference type="Proteomes" id="UP000257317"/>
    </source>
</evidence>
<keyword evidence="11" id="KW-0012">Acyltransferase</keyword>
<evidence type="ECO:0000256" key="10">
    <source>
        <dbReference type="HAMAP-Rule" id="MF_00019"/>
    </source>
</evidence>
<keyword evidence="6 10" id="KW-0594">Phospholipid biosynthesis</keyword>
<dbReference type="Pfam" id="PF02504">
    <property type="entry name" value="FA_synthesis"/>
    <property type="match status" value="1"/>
</dbReference>
<comment type="subunit">
    <text evidence="9 10">Homodimer. Probably interacts with PlsY.</text>
</comment>
<dbReference type="SUPFAM" id="SSF53659">
    <property type="entry name" value="Isocitrate/Isopropylmalate dehydrogenase-like"/>
    <property type="match status" value="1"/>
</dbReference>
<evidence type="ECO:0000256" key="6">
    <source>
        <dbReference type="ARBA" id="ARBA00023209"/>
    </source>
</evidence>
<dbReference type="HAMAP" id="MF_00019">
    <property type="entry name" value="PlsX"/>
    <property type="match status" value="1"/>
</dbReference>
<evidence type="ECO:0000256" key="8">
    <source>
        <dbReference type="ARBA" id="ARBA00024069"/>
    </source>
</evidence>
<dbReference type="OrthoDB" id="9806408at2"/>
<dbReference type="RefSeq" id="WP_117117720.1">
    <property type="nucleotide sequence ID" value="NZ_BFBY01000002.1"/>
</dbReference>
<dbReference type="GO" id="GO:0008654">
    <property type="term" value="P:phospholipid biosynthetic process"/>
    <property type="evidence" value="ECO:0007669"/>
    <property type="project" value="UniProtKB-KW"/>
</dbReference>
<evidence type="ECO:0000256" key="2">
    <source>
        <dbReference type="ARBA" id="ARBA00022490"/>
    </source>
</evidence>
<dbReference type="GO" id="GO:0043811">
    <property type="term" value="F:phosphate:acyl-[acyl carrier protein] acyltransferase activity"/>
    <property type="evidence" value="ECO:0007669"/>
    <property type="project" value="UniProtKB-UniRule"/>
</dbReference>
<dbReference type="InterPro" id="IPR003664">
    <property type="entry name" value="FA_synthesis"/>
</dbReference>
<dbReference type="Proteomes" id="UP000257317">
    <property type="component" value="Unassembled WGS sequence"/>
</dbReference>
<reference evidence="12" key="1">
    <citation type="submission" date="2018-03" db="EMBL/GenBank/DDBJ databases">
        <title>New taxa in the Lactobacillus gasseri group.</title>
        <authorList>
            <person name="Tanizawa Y."/>
            <person name="Tohno M."/>
            <person name="Endo A."/>
            <person name="Arita M."/>
        </authorList>
    </citation>
    <scope>NUCLEOTIDE SEQUENCE [LARGE SCALE GENOMIC DNA]</scope>
    <source>
        <strain evidence="12">DSM 24759</strain>
    </source>
</reference>
<keyword evidence="2 10" id="KW-0963">Cytoplasm</keyword>
<evidence type="ECO:0000256" key="4">
    <source>
        <dbReference type="ARBA" id="ARBA00022679"/>
    </source>
</evidence>
<comment type="similarity">
    <text evidence="10">Belongs to the PlsX family.</text>
</comment>
<keyword evidence="12" id="KW-1185">Reference proteome</keyword>
<dbReference type="UniPathway" id="UPA00085"/>
<dbReference type="NCBIfam" id="TIGR00182">
    <property type="entry name" value="plsX"/>
    <property type="match status" value="1"/>
</dbReference>
<comment type="subcellular location">
    <subcellularLocation>
        <location evidence="10">Cytoplasm</location>
    </subcellularLocation>
    <text evidence="10">Associated with the membrane possibly through PlsY.</text>
</comment>
<dbReference type="EC" id="2.3.1.274" evidence="8 10"/>
<dbReference type="AlphaFoldDB" id="A0A2Z6TEF0"/>
<gene>
    <name evidence="10 11" type="primary">plsX</name>
    <name evidence="11" type="ORF">LrDSM24759_02860</name>
</gene>
<protein>
    <recommendedName>
        <fullName evidence="8 10">Phosphate acyltransferase</fullName>
        <ecNumber evidence="8 10">2.3.1.274</ecNumber>
    </recommendedName>
    <alternativeName>
        <fullName evidence="10">Acyl-ACP phosphotransacylase</fullName>
    </alternativeName>
    <alternativeName>
        <fullName evidence="10">Acyl-[acyl-carrier-protein]--phosphate acyltransferase</fullName>
    </alternativeName>
    <alternativeName>
        <fullName evidence="10">Phosphate-acyl-ACP acyltransferase</fullName>
    </alternativeName>
</protein>
<keyword evidence="7 10" id="KW-1208">Phospholipid metabolism</keyword>